<feature type="transmembrane region" description="Helical" evidence="2">
    <location>
        <begin position="30"/>
        <end position="50"/>
    </location>
</feature>
<accession>A0A1F5GV44</accession>
<keyword evidence="2" id="KW-0812">Transmembrane</keyword>
<name>A0A1F5GV44_9BACT</name>
<evidence type="ECO:0000313" key="3">
    <source>
        <dbReference type="EMBL" id="OGD95731.1"/>
    </source>
</evidence>
<reference evidence="3 4" key="1">
    <citation type="journal article" date="2016" name="Nat. Commun.">
        <title>Thousands of microbial genomes shed light on interconnected biogeochemical processes in an aquifer system.</title>
        <authorList>
            <person name="Anantharaman K."/>
            <person name="Brown C.T."/>
            <person name="Hug L.A."/>
            <person name="Sharon I."/>
            <person name="Castelle C.J."/>
            <person name="Probst A.J."/>
            <person name="Thomas B.C."/>
            <person name="Singh A."/>
            <person name="Wilkins M.J."/>
            <person name="Karaoz U."/>
            <person name="Brodie E.L."/>
            <person name="Williams K.H."/>
            <person name="Hubbard S.S."/>
            <person name="Banfield J.F."/>
        </authorList>
    </citation>
    <scope>NUCLEOTIDE SEQUENCE [LARGE SCALE GENOMIC DNA]</scope>
</reference>
<dbReference type="InterPro" id="IPR027304">
    <property type="entry name" value="Trigger_fact/SurA_dom_sf"/>
</dbReference>
<dbReference type="EMBL" id="MFBJ01000048">
    <property type="protein sequence ID" value="OGD95731.1"/>
    <property type="molecule type" value="Genomic_DNA"/>
</dbReference>
<keyword evidence="2" id="KW-1133">Transmembrane helix</keyword>
<gene>
    <name evidence="3" type="ORF">A3F02_00065</name>
</gene>
<comment type="caution">
    <text evidence="3">The sequence shown here is derived from an EMBL/GenBank/DDBJ whole genome shotgun (WGS) entry which is preliminary data.</text>
</comment>
<organism evidence="3 4">
    <name type="scientific">Candidatus Curtissbacteria bacterium RIFCSPHIGHO2_12_FULL_38_9b</name>
    <dbReference type="NCBI Taxonomy" id="1797720"/>
    <lineage>
        <taxon>Bacteria</taxon>
        <taxon>Candidatus Curtissiibacteriota</taxon>
    </lineage>
</organism>
<dbReference type="SUPFAM" id="SSF109998">
    <property type="entry name" value="Triger factor/SurA peptide-binding domain-like"/>
    <property type="match status" value="1"/>
</dbReference>
<evidence type="ECO:0000256" key="1">
    <source>
        <dbReference type="SAM" id="MobiDB-lite"/>
    </source>
</evidence>
<feature type="region of interest" description="Disordered" evidence="1">
    <location>
        <begin position="1"/>
        <end position="24"/>
    </location>
</feature>
<dbReference type="Proteomes" id="UP000176666">
    <property type="component" value="Unassembled WGS sequence"/>
</dbReference>
<proteinExistence type="predicted"/>
<evidence type="ECO:0000256" key="2">
    <source>
        <dbReference type="SAM" id="Phobius"/>
    </source>
</evidence>
<evidence type="ECO:0000313" key="4">
    <source>
        <dbReference type="Proteomes" id="UP000176666"/>
    </source>
</evidence>
<sequence length="333" mass="36936">MPAQNQGTVSANIPQKPPTPPGENHKPKKLLLILAIIAVLVIIIIGLLIGSKYLNFFGGKSAVSQTVAKVGSELISKDDVQKLTGECVISEEDAVNNLVDEKVLSKWAIDERVNISEEEASDEAVRIGGLNPKDCKKTLAKVNLLRNRLKDNLVKFREGKYISINFGLYANPKPITAPPGVKSEEDRLNKLKEERDYADILTDSIYKEINDKKISFEEAMEKVRNDPKVGNKSTYETSFQSQAFTADDYNNKTGLLSDDSIIERINALSEGQMSEPFVHKINVAFCASEPGCEPEIIDSRWIILKVERIGKGLQGTAESLLADVRKQYKAEIF</sequence>
<protein>
    <submittedName>
        <fullName evidence="3">Uncharacterized protein</fullName>
    </submittedName>
</protein>
<dbReference type="AlphaFoldDB" id="A0A1F5GV44"/>
<keyword evidence="2" id="KW-0472">Membrane</keyword>
<feature type="compositionally biased region" description="Polar residues" evidence="1">
    <location>
        <begin position="1"/>
        <end position="13"/>
    </location>
</feature>